<protein>
    <recommendedName>
        <fullName evidence="1">Heterokaryon incompatibility domain-containing protein</fullName>
    </recommendedName>
</protein>
<accession>A0A068RXM3</accession>
<dbReference type="PANTHER" id="PTHR24148:SF64">
    <property type="entry name" value="HETEROKARYON INCOMPATIBILITY DOMAIN-CONTAINING PROTEIN"/>
    <property type="match status" value="1"/>
</dbReference>
<organism evidence="2 3">
    <name type="scientific">Lichtheimia corymbifera JMRC:FSU:9682</name>
    <dbReference type="NCBI Taxonomy" id="1263082"/>
    <lineage>
        <taxon>Eukaryota</taxon>
        <taxon>Fungi</taxon>
        <taxon>Fungi incertae sedis</taxon>
        <taxon>Mucoromycota</taxon>
        <taxon>Mucoromycotina</taxon>
        <taxon>Mucoromycetes</taxon>
        <taxon>Mucorales</taxon>
        <taxon>Lichtheimiaceae</taxon>
        <taxon>Lichtheimia</taxon>
    </lineage>
</organism>
<name>A0A068RXM3_9FUNG</name>
<reference evidence="2" key="1">
    <citation type="submission" date="2013-08" db="EMBL/GenBank/DDBJ databases">
        <title>Gene expansion shapes genome architecture in the human pathogen Lichtheimia corymbifera: an evolutionary genomics analysis in the ancient terrestrial Mucorales (Mucoromycotina).</title>
        <authorList>
            <person name="Schwartze V.U."/>
            <person name="Winter S."/>
            <person name="Shelest E."/>
            <person name="Marcet-Houben M."/>
            <person name="Horn F."/>
            <person name="Wehner S."/>
            <person name="Hoffmann K."/>
            <person name="Riege K."/>
            <person name="Sammeth M."/>
            <person name="Nowrousian M."/>
            <person name="Valiante V."/>
            <person name="Linde J."/>
            <person name="Jacobsen I.D."/>
            <person name="Marz M."/>
            <person name="Brakhage A.A."/>
            <person name="Gabaldon T."/>
            <person name="Bocker S."/>
            <person name="Voigt K."/>
        </authorList>
    </citation>
    <scope>NUCLEOTIDE SEQUENCE [LARGE SCALE GENOMIC DNA]</scope>
    <source>
        <strain evidence="2">FSU 9682</strain>
    </source>
</reference>
<comment type="caution">
    <text evidence="2">The sequence shown here is derived from an EMBL/GenBank/DDBJ whole genome shotgun (WGS) entry which is preliminary data.</text>
</comment>
<dbReference type="InterPro" id="IPR010730">
    <property type="entry name" value="HET"/>
</dbReference>
<dbReference type="EMBL" id="CBTN010000025">
    <property type="protein sequence ID" value="CDH54754.1"/>
    <property type="molecule type" value="Genomic_DNA"/>
</dbReference>
<dbReference type="VEuPathDB" id="FungiDB:LCOR_05972.1"/>
<keyword evidence="3" id="KW-1185">Reference proteome</keyword>
<dbReference type="PANTHER" id="PTHR24148">
    <property type="entry name" value="ANKYRIN REPEAT DOMAIN-CONTAINING PROTEIN 39 HOMOLOG-RELATED"/>
    <property type="match status" value="1"/>
</dbReference>
<evidence type="ECO:0000313" key="3">
    <source>
        <dbReference type="Proteomes" id="UP000027586"/>
    </source>
</evidence>
<evidence type="ECO:0000313" key="2">
    <source>
        <dbReference type="EMBL" id="CDH54754.1"/>
    </source>
</evidence>
<sequence length="371" mass="43028">MKLVKPASDPCHRNRIIQRINKGELAPSTWYALSHLWNISKTNQHMWDDISNYVDDENGQPMEPVPMRVEKRSTLLRLLEDHPDSYWWIDVLCARSNDFPFDILGNVYACCTQCIAMIDCDPGVIPQMNSMWDMDPDFSSGSCSDRPLGDFLDQYEQLNHLILLLTQCIWWTRVWMWQETVLPQDVLLIAETANQVSSDHMLHVDDLHHFEAKLGRMLLFFMENGIRPLHAPAPAFKELRASRKFNMDMDWMDLEPLVTLLHVFGQSCRECKYAAHYVYGVLGVFQFNIPSTMTDPNQVWQCFLHKFEHFISGLVRASFSTTKETGAIPFITISDRARQFDLSIAQNMADVYRDLLVVFDGVYLHDSNPKE</sequence>
<feature type="domain" description="Heterokaryon incompatibility" evidence="1">
    <location>
        <begin position="31"/>
        <end position="179"/>
    </location>
</feature>
<dbReference type="AlphaFoldDB" id="A0A068RXM3"/>
<dbReference type="OrthoDB" id="2157530at2759"/>
<proteinExistence type="predicted"/>
<evidence type="ECO:0000259" key="1">
    <source>
        <dbReference type="Pfam" id="PF06985"/>
    </source>
</evidence>
<dbReference type="Proteomes" id="UP000027586">
    <property type="component" value="Unassembled WGS sequence"/>
</dbReference>
<gene>
    <name evidence="2" type="ORF">LCOR_05972.1</name>
</gene>
<dbReference type="Pfam" id="PF06985">
    <property type="entry name" value="HET"/>
    <property type="match status" value="1"/>
</dbReference>
<dbReference type="InterPro" id="IPR052895">
    <property type="entry name" value="HetReg/Transcr_Mod"/>
</dbReference>